<dbReference type="EMBL" id="JBDKWZ010000014">
    <property type="protein sequence ID" value="MEN7550548.1"/>
    <property type="molecule type" value="Genomic_DNA"/>
</dbReference>
<evidence type="ECO:0000259" key="6">
    <source>
        <dbReference type="PROSITE" id="PS50835"/>
    </source>
</evidence>
<dbReference type="Pfam" id="PF00560">
    <property type="entry name" value="LRR_1"/>
    <property type="match status" value="1"/>
</dbReference>
<dbReference type="Gene3D" id="3.80.10.10">
    <property type="entry name" value="Ribonuclease Inhibitor"/>
    <property type="match status" value="2"/>
</dbReference>
<dbReference type="Proteomes" id="UP001403385">
    <property type="component" value="Unassembled WGS sequence"/>
</dbReference>
<sequence>MRHFTTFLFSTLLFVFTLPGLVVGQQTVPPAALQVQRDGFGPESDHQQARLLSALNEGDAWLVYETCTTDQYRVAFQLEYTPRSASDWQALSVELALEKPAVDGLGTTEVFSQVLTVSQSPQVYVTTVFYDQEIRCSENYRVRFKTTTAEGTVNPDDFSLKVLRFPSGQLSDTPPGFDAATANIDLLYTDGELRLSWPEMPGALEYDLEWLYLETLYDEQGNEKPHTAEQGDFEAATRVTVGRMDYRFRPVYPKGRLYFRVRGATYYSQNRHHRITGNWLYHCEEPLDSLPEWAFLAIDNPQPDLNWQGVSTYAEAGKSKQVVSYYDGSLRSRQTVTNLNSIGQTLVAESMYDFEGRASVNILPVPAGDNSLNFRPDFNGFASTGIDPEVAAVVGTDPVHPYHYDNDIEYNSPLDPAKGASRYYSPNNPGTSKFRDYIPDAEGFPYTQAVYTLDNTGRVRAQSGVGEVFKTDHDVNRTTRYFYGGAAAAELYRLFGGNVGHASHYRKNMVVDPNGQSSISYTDQEGRTIATALAGDPPAGMDGLESYEEAKAQNEAMTVSLMANNRKGGQGSVLYHKILNVAPTTYHFEYDMSAEAASFEVKAGEEPVCQDCIYDLKIRITNVRGVPVDLYPGASSCGGSIPAQQEIVIEDLLATCESPLGSQTLQFAACLGDAGEYTLTKELVLRDTRYEELRTRMEEKYVVEINELKNEIDQATNEATQYCAPDSLTEEEEEAYLEEALGDFVQQECGNVLARIQAKYTDANGQVDETAVQQDPSYCEYLYCNLMEESKTWEGKLYTVTTLTAAQNKGYLPWTNDPFFQQGGAGYAWKGEMEQSLNQIEIKVSETLTLSGTLAGITDPAGATQAGKAFFVNQNYEHDPAGGKHILYLETAVSDYDKQSLDMYRNLYLMYRRKLISKLIDQGDLQYQGVVLNCEGLKNQFRADLAMFELKPDQTDAWLDEQLSEQQGGTTEEQDQKDDESRAQAYTLHFMEECEAVTEANRAEVEAELILYFQKKREAGGAGAVLPGIIRQEDLNSGELDALKALLGECGVLEDIAIENAMEGGCVLAPLTEPDATLKAKYIAIQQQDMTARKASVEADGQPELVNSSTQTTEFSSEALLETSTANELGDWFGFERRALINLYTEMNGDLWNWDKVPESKRWKNADGTFKTRLDDSWYGVTLSEGGDVITINLRWMGVTGPLSARIRRLKNLKKLYLSHNHITSIPDEIQGLTSLQVLELNENKLTSLPEVVGNLSSLHELQLYGNGLTSLPENIVNLSNNLRILNLGKNSFTSFPEEIISLTGLQYLNLSGNQLTSIPGEIINLTRLGRLFLANNQLTSLPGEFINLTTLYELSLADNPLSVFPTEILSLVNLKLLNLTNTQLTGLPEEIASLTKLQSLHLSDNPLSVFPKGLLSLLDLVGLHLSNTQLTSLPEEFINLIKLRVLNLSDNSLSVFPTELLSLLNLERLNLSNTQLTSLPEEIGILTKLRELYLYVNQLTSLPEEIGNLIELRYLYLNENQLTSIPEEIGNLIELQYLLLDKNQLTSLPVLENLTKLSHFYLRSNHLTFEDLYNSKVNFSSIGYLYYNNQGEIQLPKEQSEYLIGEGRSLILTIDADQAVPNIHYQWFKLNSNGVPVALFPTPKKEDANCYIPGFSPEDVGLYLCKITNSDLPQLTLQTSLVEVSQGICTDYTFNEDAFGLKLLTDKTLAQLEEEQLVACQNEVIAQGEITKVEVVNRYLEEKLSLIARDFAPQCLANLQESFQYTYTPSEYHYTLYYYDQSGSLTQTVPPEGVEVLSAAEVNQLVSASEQGQTLPEIYPAHRLKTRYQYNSLGQLVWQNTPDGGSSRFWYDDKGQLRFSQNAKQKANNHYSYTRYDAHGRILEVGQLEEATAGIFDPAVVAALNETDENGTSLYPLAGSVDYALTEMTRTHYDKAREQAAGETPYNFTQQNLRNRVAWVETLEDGQTRSSLTLYDYDEHGNVRALLQDLQDLGAKRTDYVYDLVSGNVNYVFYQYGEAEQFAHRYRYDDDNRIISVETSTDRFVWQKEAGYEYYAHGPLARVSLGEYSVQGLDYYYTLQGWIKGVNRVGDPAGDPGQDGAAQSPFAPDEFAYSLGYFEGDYKPIGLDLSQGADGSQLWSRYKTMYQTQRGLYNGNISWMVTDLPEIGRQQQDAGKGLQAMLYRYDQLNRIRKARSLSEYAANSAWESRTHTQLGAYDADYRYDANGNLLQLMRRETPGTNVKTTEYNYQYQRDGNGHLLSNRLLGIGFATSDETEWQESWVQGNSPLQNQQYNYQYITLQQQAKVASGESFQYKAGRSLELLPDFEIEAGGDFTAEIGALTQGQQSGNWAYEYDEIGNLIKDANEGIDRIEWTVYGKVAKVVKGEDFTEYRYDASGNRVYKGVKVGTTTKMTHYVRDASGNVMAIYKDQQVSEQPVYGSSRVGLFRRSIQPEGQAEESQPQAGELALGHRQYELSNHLGNVLATITDRVKYKDNRRASEVLSASDYFPFGKQMAGRNYSDESYRYGFNGKENDKDFGNQHLIQDYGFRLYNPEIGKFLSVDPLTKSYPELTPYQFASNTPIYAIDLDGLEAWVNTKSNNDGSTTLTLIIDLDVKNSTTNFSNKTIMQAAKGVKKLLEQRLKAFDLSENTYYETIVNLKLNNEASFDNNIKNESNDFYLDYVSIVDKGGKKSKWSAGWTGGNGENSDYWIGNTDFNRFQVRIDEGDKFEELYRTGSHEVGHGLGLRHEDSEEFSLDGENLLRQSVQTSGTNINIQQIKKVFKIVAGEKPSNAGRFNKTTKRRKEFIEEKSKLVPKPKDKQN</sequence>
<evidence type="ECO:0000313" key="7">
    <source>
        <dbReference type="EMBL" id="MEN7550548.1"/>
    </source>
</evidence>
<evidence type="ECO:0000256" key="4">
    <source>
        <dbReference type="ARBA" id="ARBA00023157"/>
    </source>
</evidence>
<evidence type="ECO:0000256" key="5">
    <source>
        <dbReference type="SAM" id="MobiDB-lite"/>
    </source>
</evidence>
<dbReference type="InterPro" id="IPR001611">
    <property type="entry name" value="Leu-rich_rpt"/>
</dbReference>
<dbReference type="RefSeq" id="WP_346823331.1">
    <property type="nucleotide sequence ID" value="NZ_JBDKWZ010000014.1"/>
</dbReference>
<dbReference type="SMART" id="SM00365">
    <property type="entry name" value="LRR_SD22"/>
    <property type="match status" value="9"/>
</dbReference>
<feature type="region of interest" description="Disordered" evidence="5">
    <location>
        <begin position="2792"/>
        <end position="2822"/>
    </location>
</feature>
<dbReference type="SUPFAM" id="SSF52075">
    <property type="entry name" value="Outer arm dynein light chain 1"/>
    <property type="match status" value="1"/>
</dbReference>
<dbReference type="InterPro" id="IPR007110">
    <property type="entry name" value="Ig-like_dom"/>
</dbReference>
<dbReference type="FunFam" id="3.80.10.10:FF:001164">
    <property type="entry name" value="GH01279p"/>
    <property type="match status" value="1"/>
</dbReference>
<dbReference type="InterPro" id="IPR013783">
    <property type="entry name" value="Ig-like_fold"/>
</dbReference>
<proteinExistence type="predicted"/>
<dbReference type="GO" id="GO:0005737">
    <property type="term" value="C:cytoplasm"/>
    <property type="evidence" value="ECO:0007669"/>
    <property type="project" value="TreeGrafter"/>
</dbReference>
<feature type="compositionally biased region" description="Basic and acidic residues" evidence="5">
    <location>
        <begin position="2805"/>
        <end position="2822"/>
    </location>
</feature>
<evidence type="ECO:0000256" key="3">
    <source>
        <dbReference type="ARBA" id="ARBA00022737"/>
    </source>
</evidence>
<dbReference type="NCBIfam" id="NF045639">
    <property type="entry name" value="GCX_COOH"/>
    <property type="match status" value="1"/>
</dbReference>
<dbReference type="GO" id="GO:0009274">
    <property type="term" value="C:peptidoglycan-based cell wall"/>
    <property type="evidence" value="ECO:0007669"/>
    <property type="project" value="UniProtKB-ARBA"/>
</dbReference>
<name>A0AAW9SH04_9BACT</name>
<dbReference type="InterPro" id="IPR036179">
    <property type="entry name" value="Ig-like_dom_sf"/>
</dbReference>
<dbReference type="PROSITE" id="PS50835">
    <property type="entry name" value="IG_LIKE"/>
    <property type="match status" value="1"/>
</dbReference>
<keyword evidence="4" id="KW-1015">Disulfide bond</keyword>
<comment type="caution">
    <text evidence="7">The sequence shown here is derived from an EMBL/GenBank/DDBJ whole genome shotgun (WGS) entry which is preliminary data.</text>
</comment>
<dbReference type="SUPFAM" id="SSF48726">
    <property type="entry name" value="Immunoglobulin"/>
    <property type="match status" value="1"/>
</dbReference>
<keyword evidence="1" id="KW-0433">Leucine-rich repeat</keyword>
<keyword evidence="2" id="KW-0732">Signal</keyword>
<keyword evidence="3" id="KW-0677">Repeat</keyword>
<feature type="domain" description="Ig-like" evidence="6">
    <location>
        <begin position="1597"/>
        <end position="1677"/>
    </location>
</feature>
<dbReference type="InterPro" id="IPR050216">
    <property type="entry name" value="LRR_domain-containing"/>
</dbReference>
<dbReference type="SUPFAM" id="SSF52058">
    <property type="entry name" value="L domain-like"/>
    <property type="match status" value="1"/>
</dbReference>
<keyword evidence="8" id="KW-1185">Reference proteome</keyword>
<dbReference type="InterPro" id="IPR003591">
    <property type="entry name" value="Leu-rich_rpt_typical-subtyp"/>
</dbReference>
<dbReference type="Gene3D" id="2.180.10.10">
    <property type="entry name" value="RHS repeat-associated core"/>
    <property type="match status" value="1"/>
</dbReference>
<dbReference type="SMART" id="SM00369">
    <property type="entry name" value="LRR_TYP"/>
    <property type="match status" value="15"/>
</dbReference>
<dbReference type="InterPro" id="IPR022385">
    <property type="entry name" value="Rhs_assc_core"/>
</dbReference>
<dbReference type="PANTHER" id="PTHR48051:SF39">
    <property type="entry name" value="P53-INDUCED DEATH DOMAIN PROTEIN 1"/>
    <property type="match status" value="1"/>
</dbReference>
<dbReference type="InterPro" id="IPR032675">
    <property type="entry name" value="LRR_dom_sf"/>
</dbReference>
<dbReference type="SMART" id="SM00364">
    <property type="entry name" value="LRR_BAC"/>
    <property type="match status" value="13"/>
</dbReference>
<accession>A0AAW9SH04</accession>
<evidence type="ECO:0000256" key="1">
    <source>
        <dbReference type="ARBA" id="ARBA00022614"/>
    </source>
</evidence>
<dbReference type="Pfam" id="PF13855">
    <property type="entry name" value="LRR_8"/>
    <property type="match status" value="3"/>
</dbReference>
<dbReference type="Pfam" id="PF12799">
    <property type="entry name" value="LRR_4"/>
    <property type="match status" value="1"/>
</dbReference>
<dbReference type="PROSITE" id="PS51450">
    <property type="entry name" value="LRR"/>
    <property type="match status" value="8"/>
</dbReference>
<dbReference type="Gene3D" id="2.60.40.10">
    <property type="entry name" value="Immunoglobulins"/>
    <property type="match status" value="1"/>
</dbReference>
<dbReference type="InterPro" id="IPR025875">
    <property type="entry name" value="Leu-rich_rpt_4"/>
</dbReference>
<dbReference type="SUPFAM" id="SSF55486">
    <property type="entry name" value="Metalloproteases ('zincins'), catalytic domain"/>
    <property type="match status" value="1"/>
</dbReference>
<evidence type="ECO:0000313" key="8">
    <source>
        <dbReference type="Proteomes" id="UP001403385"/>
    </source>
</evidence>
<organism evidence="7 8">
    <name type="scientific">Rapidithrix thailandica</name>
    <dbReference type="NCBI Taxonomy" id="413964"/>
    <lineage>
        <taxon>Bacteria</taxon>
        <taxon>Pseudomonadati</taxon>
        <taxon>Bacteroidota</taxon>
        <taxon>Cytophagia</taxon>
        <taxon>Cytophagales</taxon>
        <taxon>Flammeovirgaceae</taxon>
        <taxon>Rapidithrix</taxon>
    </lineage>
</organism>
<protein>
    <submittedName>
        <fullName evidence="7">Leucine-rich repeat domain-containing protein</fullName>
    </submittedName>
</protein>
<dbReference type="InterPro" id="IPR055015">
    <property type="entry name" value="GCX_COOH"/>
</dbReference>
<reference evidence="7 8" key="1">
    <citation type="submission" date="2024-04" db="EMBL/GenBank/DDBJ databases">
        <title>Novel genus in family Flammeovirgaceae.</title>
        <authorList>
            <person name="Nguyen T.H."/>
            <person name="Vuong T.Q."/>
            <person name="Le H."/>
            <person name="Kim S.-G."/>
        </authorList>
    </citation>
    <scope>NUCLEOTIDE SEQUENCE [LARGE SCALE GENOMIC DNA]</scope>
    <source>
        <strain evidence="7 8">JCM 23209</strain>
    </source>
</reference>
<dbReference type="NCBIfam" id="TIGR03696">
    <property type="entry name" value="Rhs_assc_core"/>
    <property type="match status" value="1"/>
</dbReference>
<gene>
    <name evidence="7" type="ORF">AAG747_21690</name>
</gene>
<dbReference type="PANTHER" id="PTHR48051">
    <property type="match status" value="1"/>
</dbReference>
<evidence type="ECO:0000256" key="2">
    <source>
        <dbReference type="ARBA" id="ARBA00022729"/>
    </source>
</evidence>